<name>K0KRB9_WICCF</name>
<dbReference type="EMBL" id="CAIF01000091">
    <property type="protein sequence ID" value="CCH43853.1"/>
    <property type="molecule type" value="Genomic_DNA"/>
</dbReference>
<reference evidence="8 9" key="1">
    <citation type="journal article" date="2012" name="Eukaryot. Cell">
        <title>Draft genome sequence of Wickerhamomyces ciferrii NRRL Y-1031 F-60-10.</title>
        <authorList>
            <person name="Schneider J."/>
            <person name="Andrea H."/>
            <person name="Blom J."/>
            <person name="Jaenicke S."/>
            <person name="Ruckert C."/>
            <person name="Schorsch C."/>
            <person name="Szczepanowski R."/>
            <person name="Farwick M."/>
            <person name="Goesmann A."/>
            <person name="Puhler A."/>
            <person name="Schaffer S."/>
            <person name="Tauch A."/>
            <person name="Kohler T."/>
            <person name="Brinkrolf K."/>
        </authorList>
    </citation>
    <scope>NUCLEOTIDE SEQUENCE [LARGE SCALE GENOMIC DNA]</scope>
    <source>
        <strain evidence="9">ATCC 14091 / BCRC 22168 / CBS 111 / JCM 3599 / NBRC 0793 / NRRL Y-1031 F-60-10</strain>
    </source>
</reference>
<evidence type="ECO:0000256" key="1">
    <source>
        <dbReference type="ARBA" id="ARBA00001954"/>
    </source>
</evidence>
<keyword evidence="5" id="KW-0560">Oxidoreductase</keyword>
<dbReference type="SUPFAM" id="SSF51197">
    <property type="entry name" value="Clavaminate synthase-like"/>
    <property type="match status" value="1"/>
</dbReference>
<dbReference type="GO" id="GO:0005737">
    <property type="term" value="C:cytoplasm"/>
    <property type="evidence" value="ECO:0007669"/>
    <property type="project" value="TreeGrafter"/>
</dbReference>
<dbReference type="Gene3D" id="3.60.130.10">
    <property type="entry name" value="Clavaminate synthase-like"/>
    <property type="match status" value="1"/>
</dbReference>
<sequence>MSIETTTQKSQEVNKLQAQTQSLKIEVDVSNRVGGGYSNNFIDKLPQNARDRFERHGVDLSKGYPEKPPSEQIPLYVDDAQKIRDKPVDYIPRGKNADPEKKALFSKVKQVKHLTKHIGTELIGVQLADLNEQELEELGLLIAERVVVFFRDQDLSPQRQLQIGEFFGQVEHHPQQNHVPGLPGTTVIWNELAKQKITFKTAKSGTGRWHSDLPHERQPPGVTILHNDTIPSVGGDTFWSSGYAAYDKLSPEFQKFLEGKVVVQRSMHTYLDRDDPLNGGKQITRETPLVRTHPVTGWKSLYVNRGWSVSIKGLEPDESKLILNYLFDVYEKNLDIQVRFNWKPNDPKLGSTALWDNRVSQHAAVWDYIDDNEPRHGTRVSALAEVPYFDPNSKSQREALGLAN</sequence>
<dbReference type="Pfam" id="PF02668">
    <property type="entry name" value="TauD"/>
    <property type="match status" value="1"/>
</dbReference>
<evidence type="ECO:0000256" key="6">
    <source>
        <dbReference type="ARBA" id="ARBA00023004"/>
    </source>
</evidence>
<evidence type="ECO:0000313" key="9">
    <source>
        <dbReference type="Proteomes" id="UP000009328"/>
    </source>
</evidence>
<dbReference type="GO" id="GO:0016706">
    <property type="term" value="F:2-oxoglutarate-dependent dioxygenase activity"/>
    <property type="evidence" value="ECO:0007669"/>
    <property type="project" value="TreeGrafter"/>
</dbReference>
<dbReference type="InterPro" id="IPR003819">
    <property type="entry name" value="TauD/TfdA-like"/>
</dbReference>
<evidence type="ECO:0000259" key="7">
    <source>
        <dbReference type="Pfam" id="PF02668"/>
    </source>
</evidence>
<evidence type="ECO:0000256" key="2">
    <source>
        <dbReference type="ARBA" id="ARBA00005896"/>
    </source>
</evidence>
<dbReference type="PANTHER" id="PTHR30468">
    <property type="entry name" value="ALPHA-KETOGLUTARATE-DEPENDENT SULFONATE DIOXYGENASE"/>
    <property type="match status" value="1"/>
</dbReference>
<comment type="caution">
    <text evidence="8">The sequence shown here is derived from an EMBL/GenBank/DDBJ whole genome shotgun (WGS) entry which is preliminary data.</text>
</comment>
<gene>
    <name evidence="8" type="ORF">BN7_3407</name>
</gene>
<dbReference type="FunFam" id="3.60.130.10:FF:000008">
    <property type="entry name" value="Alpha-ketoglutarate-dependent taurine dioxygenase"/>
    <property type="match status" value="1"/>
</dbReference>
<dbReference type="Proteomes" id="UP000009328">
    <property type="component" value="Unassembled WGS sequence"/>
</dbReference>
<comment type="cofactor">
    <cofactor evidence="1">
        <name>Fe(2+)</name>
        <dbReference type="ChEBI" id="CHEBI:29033"/>
    </cofactor>
</comment>
<dbReference type="InParanoid" id="K0KRB9"/>
<comment type="similarity">
    <text evidence="2">Belongs to the TfdA dioxygenase family.</text>
</comment>
<keyword evidence="4 8" id="KW-0223">Dioxygenase</keyword>
<dbReference type="eggNOG" id="ENOG502R0XT">
    <property type="taxonomic scope" value="Eukaryota"/>
</dbReference>
<keyword evidence="6" id="KW-0408">Iron</keyword>
<dbReference type="HOGENOM" id="CLU_036005_0_1_1"/>
<proteinExistence type="inferred from homology"/>
<dbReference type="STRING" id="1206466.K0KRB9"/>
<evidence type="ECO:0000256" key="4">
    <source>
        <dbReference type="ARBA" id="ARBA00022964"/>
    </source>
</evidence>
<dbReference type="AlphaFoldDB" id="K0KRB9"/>
<dbReference type="InterPro" id="IPR042098">
    <property type="entry name" value="TauD-like_sf"/>
</dbReference>
<accession>K0KRB9</accession>
<keyword evidence="9" id="KW-1185">Reference proteome</keyword>
<dbReference type="PANTHER" id="PTHR30468:SF9">
    <property type="entry name" value="ALPHA-KETOGLUTARATE-DEPENDENT TAURINE DIOXYGENASE (AFU_ORTHOLOGUE AFUA_3G01010)"/>
    <property type="match status" value="1"/>
</dbReference>
<evidence type="ECO:0000256" key="5">
    <source>
        <dbReference type="ARBA" id="ARBA00023002"/>
    </source>
</evidence>
<protein>
    <submittedName>
        <fullName evidence="8">Dioxygenase</fullName>
    </submittedName>
</protein>
<dbReference type="InterPro" id="IPR051323">
    <property type="entry name" value="AtsK-like"/>
</dbReference>
<organism evidence="8 9">
    <name type="scientific">Wickerhamomyces ciferrii (strain ATCC 14091 / BCRC 22168 / CBS 111 / JCM 3599 / NBRC 0793 / NRRL Y-1031 F-60-10)</name>
    <name type="common">Yeast</name>
    <name type="synonym">Pichia ciferrii</name>
    <dbReference type="NCBI Taxonomy" id="1206466"/>
    <lineage>
        <taxon>Eukaryota</taxon>
        <taxon>Fungi</taxon>
        <taxon>Dikarya</taxon>
        <taxon>Ascomycota</taxon>
        <taxon>Saccharomycotina</taxon>
        <taxon>Saccharomycetes</taxon>
        <taxon>Phaffomycetales</taxon>
        <taxon>Wickerhamomycetaceae</taxon>
        <taxon>Wickerhamomyces</taxon>
    </lineage>
</organism>
<dbReference type="GO" id="GO:0046872">
    <property type="term" value="F:metal ion binding"/>
    <property type="evidence" value="ECO:0007669"/>
    <property type="project" value="UniProtKB-KW"/>
</dbReference>
<keyword evidence="3" id="KW-0479">Metal-binding</keyword>
<feature type="domain" description="TauD/TfdA-like" evidence="7">
    <location>
        <begin position="110"/>
        <end position="380"/>
    </location>
</feature>
<evidence type="ECO:0000256" key="3">
    <source>
        <dbReference type="ARBA" id="ARBA00022723"/>
    </source>
</evidence>
<evidence type="ECO:0000313" key="8">
    <source>
        <dbReference type="EMBL" id="CCH43853.1"/>
    </source>
</evidence>